<sequence>MLNQNKKKILLLNKISSVAANILRNKGYDVEEINQLTHDELKEKIKDINVIGIRSKTSLTKDILENGKNLIAIGHFCIGTDQTDLDCANRLGIPVFNSPFENTRSVAELVIGYMIMLSRKVGDKNNEMHNGIWNKTSKNCYELREKTLGIVGYGSIGTQLSQLASNMGMNVIFYDIIPKLRYNNAKRIESFNKLLRKSDFVTFHVPLTNYTKNMINKDNIMMMKKGSYLINASRGKVIDIEVVSKALKDGHLAGAAFDVYPEEPKKNTNSYINCLQNCPNTVLTPHMGGSTEEAQIGIGTDVANKIINYIECGTSLGSVNFPEIDLPVSGRTRFINIHKNEPGSLQLINDILKDINISNQVLSTQKEIGVTIVELDSNMDKELLGKIQLLDCSISTRIL</sequence>
<organism evidence="8">
    <name type="scientific">marine metagenome</name>
    <dbReference type="NCBI Taxonomy" id="408172"/>
    <lineage>
        <taxon>unclassified sequences</taxon>
        <taxon>metagenomes</taxon>
        <taxon>ecological metagenomes</taxon>
    </lineage>
</organism>
<dbReference type="InterPro" id="IPR006140">
    <property type="entry name" value="D-isomer_DH_NAD-bd"/>
</dbReference>
<dbReference type="PANTHER" id="PTHR42789:SF1">
    <property type="entry name" value="D-ISOMER SPECIFIC 2-HYDROXYACID DEHYDROGENASE FAMILY PROTEIN (AFU_ORTHOLOGUE AFUA_6G10090)"/>
    <property type="match status" value="1"/>
</dbReference>
<comment type="similarity">
    <text evidence="1">Belongs to the D-isomer specific 2-hydroxyacid dehydrogenase family.</text>
</comment>
<feature type="domain" description="D-isomer specific 2-hydroxyacid dehydrogenase NAD-binding" evidence="7">
    <location>
        <begin position="111"/>
        <end position="288"/>
    </location>
</feature>
<comment type="pathway">
    <text evidence="5">Amino-acid biosynthesis.</text>
</comment>
<dbReference type="Pfam" id="PF00389">
    <property type="entry name" value="2-Hacid_dh"/>
    <property type="match status" value="1"/>
</dbReference>
<dbReference type="InterPro" id="IPR006139">
    <property type="entry name" value="D-isomer_2_OHA_DH_cat_dom"/>
</dbReference>
<dbReference type="InterPro" id="IPR045865">
    <property type="entry name" value="ACT-like_dom_sf"/>
</dbReference>
<keyword evidence="3" id="KW-0560">Oxidoreductase</keyword>
<keyword evidence="4" id="KW-0520">NAD</keyword>
<dbReference type="InterPro" id="IPR036291">
    <property type="entry name" value="NAD(P)-bd_dom_sf"/>
</dbReference>
<accession>A0A381ZIG6</accession>
<evidence type="ECO:0000256" key="1">
    <source>
        <dbReference type="ARBA" id="ARBA00005854"/>
    </source>
</evidence>
<dbReference type="GO" id="GO:0047545">
    <property type="term" value="F:(S)-2-hydroxyglutarate dehydrogenase activity"/>
    <property type="evidence" value="ECO:0007669"/>
    <property type="project" value="UniProtKB-ARBA"/>
</dbReference>
<dbReference type="InterPro" id="IPR029753">
    <property type="entry name" value="D-isomer_DH_CS"/>
</dbReference>
<dbReference type="NCBIfam" id="NF008759">
    <property type="entry name" value="PRK11790.1"/>
    <property type="match status" value="1"/>
</dbReference>
<dbReference type="EMBL" id="UINC01021442">
    <property type="protein sequence ID" value="SVA88989.1"/>
    <property type="molecule type" value="Genomic_DNA"/>
</dbReference>
<evidence type="ECO:0000256" key="2">
    <source>
        <dbReference type="ARBA" id="ARBA00022605"/>
    </source>
</evidence>
<evidence type="ECO:0000313" key="8">
    <source>
        <dbReference type="EMBL" id="SVA88989.1"/>
    </source>
</evidence>
<dbReference type="CDD" id="cd12176">
    <property type="entry name" value="PGDH_3"/>
    <property type="match status" value="1"/>
</dbReference>
<dbReference type="InterPro" id="IPR029752">
    <property type="entry name" value="D-isomer_DH_CS1"/>
</dbReference>
<dbReference type="PROSITE" id="PS00671">
    <property type="entry name" value="D_2_HYDROXYACID_DH_3"/>
    <property type="match status" value="1"/>
</dbReference>
<dbReference type="AlphaFoldDB" id="A0A381ZIG6"/>
<feature type="domain" description="D-isomer specific 2-hydroxyacid dehydrogenase catalytic" evidence="6">
    <location>
        <begin position="9"/>
        <end position="320"/>
    </location>
</feature>
<evidence type="ECO:0000256" key="3">
    <source>
        <dbReference type="ARBA" id="ARBA00023002"/>
    </source>
</evidence>
<dbReference type="SUPFAM" id="SSF52283">
    <property type="entry name" value="Formate/glycerate dehydrogenase catalytic domain-like"/>
    <property type="match status" value="1"/>
</dbReference>
<dbReference type="InterPro" id="IPR050857">
    <property type="entry name" value="D-2-hydroxyacid_DH"/>
</dbReference>
<keyword evidence="2" id="KW-0028">Amino-acid biosynthesis</keyword>
<dbReference type="FunFam" id="3.40.50.720:FF:000041">
    <property type="entry name" value="D-3-phosphoglycerate dehydrogenase"/>
    <property type="match status" value="1"/>
</dbReference>
<reference evidence="8" key="1">
    <citation type="submission" date="2018-05" db="EMBL/GenBank/DDBJ databases">
        <authorList>
            <person name="Lanie J.A."/>
            <person name="Ng W.-L."/>
            <person name="Kazmierczak K.M."/>
            <person name="Andrzejewski T.M."/>
            <person name="Davidsen T.M."/>
            <person name="Wayne K.J."/>
            <person name="Tettelin H."/>
            <person name="Glass J.I."/>
            <person name="Rusch D."/>
            <person name="Podicherti R."/>
            <person name="Tsui H.-C.T."/>
            <person name="Winkler M.E."/>
        </authorList>
    </citation>
    <scope>NUCLEOTIDE SEQUENCE</scope>
</reference>
<evidence type="ECO:0000259" key="7">
    <source>
        <dbReference type="Pfam" id="PF02826"/>
    </source>
</evidence>
<evidence type="ECO:0000259" key="6">
    <source>
        <dbReference type="Pfam" id="PF00389"/>
    </source>
</evidence>
<name>A0A381ZIG6_9ZZZZ</name>
<dbReference type="Pfam" id="PF02826">
    <property type="entry name" value="2-Hacid_dh_C"/>
    <property type="match status" value="1"/>
</dbReference>
<gene>
    <name evidence="8" type="ORF">METZ01_LOCUS141843</name>
</gene>
<dbReference type="GO" id="GO:0051287">
    <property type="term" value="F:NAD binding"/>
    <property type="evidence" value="ECO:0007669"/>
    <property type="project" value="InterPro"/>
</dbReference>
<dbReference type="SUPFAM" id="SSF51735">
    <property type="entry name" value="NAD(P)-binding Rossmann-fold domains"/>
    <property type="match status" value="1"/>
</dbReference>
<evidence type="ECO:0000256" key="5">
    <source>
        <dbReference type="ARBA" id="ARBA00029440"/>
    </source>
</evidence>
<proteinExistence type="inferred from homology"/>
<dbReference type="PANTHER" id="PTHR42789">
    <property type="entry name" value="D-ISOMER SPECIFIC 2-HYDROXYACID DEHYDROGENASE FAMILY PROTEIN (AFU_ORTHOLOGUE AFUA_6G10090)"/>
    <property type="match status" value="1"/>
</dbReference>
<protein>
    <recommendedName>
        <fullName evidence="9">Phosphoglycerate dehydrogenase</fullName>
    </recommendedName>
</protein>
<dbReference type="GO" id="GO:0004617">
    <property type="term" value="F:phosphoglycerate dehydrogenase activity"/>
    <property type="evidence" value="ECO:0007669"/>
    <property type="project" value="UniProtKB-ARBA"/>
</dbReference>
<evidence type="ECO:0008006" key="9">
    <source>
        <dbReference type="Google" id="ProtNLM"/>
    </source>
</evidence>
<dbReference type="Gene3D" id="3.30.70.260">
    <property type="match status" value="1"/>
</dbReference>
<dbReference type="SUPFAM" id="SSF55021">
    <property type="entry name" value="ACT-like"/>
    <property type="match status" value="1"/>
</dbReference>
<evidence type="ECO:0000256" key="4">
    <source>
        <dbReference type="ARBA" id="ARBA00023027"/>
    </source>
</evidence>
<dbReference type="GO" id="GO:0006564">
    <property type="term" value="P:L-serine biosynthetic process"/>
    <property type="evidence" value="ECO:0007669"/>
    <property type="project" value="UniProtKB-ARBA"/>
</dbReference>
<dbReference type="PROSITE" id="PS00065">
    <property type="entry name" value="D_2_HYDROXYACID_DH_1"/>
    <property type="match status" value="1"/>
</dbReference>
<dbReference type="Gene3D" id="3.40.50.720">
    <property type="entry name" value="NAD(P)-binding Rossmann-like Domain"/>
    <property type="match status" value="2"/>
</dbReference>
<dbReference type="PROSITE" id="PS00670">
    <property type="entry name" value="D_2_HYDROXYACID_DH_2"/>
    <property type="match status" value="1"/>
</dbReference>